<dbReference type="EMBL" id="MLQR01000022">
    <property type="protein sequence ID" value="OIJ14240.1"/>
    <property type="molecule type" value="Genomic_DNA"/>
</dbReference>
<organism evidence="2 3">
    <name type="scientific">Anaerobacillus alkalilacustris</name>
    <dbReference type="NCBI Taxonomy" id="393763"/>
    <lineage>
        <taxon>Bacteria</taxon>
        <taxon>Bacillati</taxon>
        <taxon>Bacillota</taxon>
        <taxon>Bacilli</taxon>
        <taxon>Bacillales</taxon>
        <taxon>Bacillaceae</taxon>
        <taxon>Anaerobacillus</taxon>
    </lineage>
</organism>
<evidence type="ECO:0000256" key="1">
    <source>
        <dbReference type="SAM" id="MobiDB-lite"/>
    </source>
</evidence>
<proteinExistence type="predicted"/>
<sequence length="88" mass="9141">MGVVDAIDGIDGSADLVTDTTPPSASGDPGTHFVEPHYVEGYVRANGTEVDGYWRDGDGDTSINRAVEDGGGYLRSNPDGDPSNNLKG</sequence>
<name>A0A1S2LPW3_9BACI</name>
<reference evidence="2 3" key="1">
    <citation type="submission" date="2016-10" db="EMBL/GenBank/DDBJ databases">
        <title>Draft genome sequences of four alkaliphilic bacteria belonging to the Anaerobacillus genus.</title>
        <authorList>
            <person name="Bassil N.M."/>
            <person name="Lloyd J.R."/>
        </authorList>
    </citation>
    <scope>NUCLEOTIDE SEQUENCE [LARGE SCALE GENOMIC DNA]</scope>
    <source>
        <strain evidence="2 3">DSM 18345</strain>
    </source>
</reference>
<dbReference type="Proteomes" id="UP000179524">
    <property type="component" value="Unassembled WGS sequence"/>
</dbReference>
<feature type="region of interest" description="Disordered" evidence="1">
    <location>
        <begin position="1"/>
        <end position="31"/>
    </location>
</feature>
<protein>
    <submittedName>
        <fullName evidence="2">Uncharacterized protein</fullName>
    </submittedName>
</protein>
<keyword evidence="3" id="KW-1185">Reference proteome</keyword>
<evidence type="ECO:0000313" key="2">
    <source>
        <dbReference type="EMBL" id="OIJ14240.1"/>
    </source>
</evidence>
<comment type="caution">
    <text evidence="2">The sequence shown here is derived from an EMBL/GenBank/DDBJ whole genome shotgun (WGS) entry which is preliminary data.</text>
</comment>
<dbReference type="AlphaFoldDB" id="A0A1S2LPW3"/>
<accession>A0A1S2LPW3</accession>
<gene>
    <name evidence="2" type="ORF">BKP37_09035</name>
</gene>
<feature type="region of interest" description="Disordered" evidence="1">
    <location>
        <begin position="53"/>
        <end position="88"/>
    </location>
</feature>
<evidence type="ECO:0000313" key="3">
    <source>
        <dbReference type="Proteomes" id="UP000179524"/>
    </source>
</evidence>